<feature type="region of interest" description="Disordered" evidence="1">
    <location>
        <begin position="195"/>
        <end position="215"/>
    </location>
</feature>
<feature type="region of interest" description="Disordered" evidence="1">
    <location>
        <begin position="225"/>
        <end position="244"/>
    </location>
</feature>
<feature type="compositionally biased region" description="Low complexity" evidence="1">
    <location>
        <begin position="591"/>
        <end position="620"/>
    </location>
</feature>
<dbReference type="GeneID" id="3720920"/>
<feature type="signal peptide" evidence="2">
    <location>
        <begin position="1"/>
        <end position="20"/>
    </location>
</feature>
<dbReference type="eggNOG" id="COG3118">
    <property type="taxonomic scope" value="Bacteria"/>
</dbReference>
<evidence type="ECO:0000256" key="2">
    <source>
        <dbReference type="SAM" id="SignalP"/>
    </source>
</evidence>
<dbReference type="RefSeq" id="WP_011338873.1">
    <property type="nucleotide sequence ID" value="NC_007493.2"/>
</dbReference>
<feature type="region of interest" description="Disordered" evidence="1">
    <location>
        <begin position="565"/>
        <end position="632"/>
    </location>
</feature>
<feature type="compositionally biased region" description="Pro residues" evidence="1">
    <location>
        <begin position="201"/>
        <end position="214"/>
    </location>
</feature>
<dbReference type="EMBL" id="CP000143">
    <property type="protein sequence ID" value="ABA80498.1"/>
    <property type="molecule type" value="Genomic_DNA"/>
</dbReference>
<dbReference type="PATRIC" id="fig|272943.9.peg.3299"/>
<dbReference type="KEGG" id="rsp:RSP_1318"/>
<feature type="chain" id="PRO_5004226042" description="Sel1 repeat family protein" evidence="2">
    <location>
        <begin position="21"/>
        <end position="652"/>
    </location>
</feature>
<feature type="compositionally biased region" description="Pro residues" evidence="1">
    <location>
        <begin position="139"/>
        <end position="151"/>
    </location>
</feature>
<proteinExistence type="predicted"/>
<evidence type="ECO:0000313" key="3">
    <source>
        <dbReference type="EMBL" id="ABA80498.1"/>
    </source>
</evidence>
<reference evidence="4" key="1">
    <citation type="submission" date="2005-09" db="EMBL/GenBank/DDBJ databases">
        <title>Complete sequence of chromosome 1 of Rhodobacter sphaeroides 2.4.1.</title>
        <authorList>
            <person name="Copeland A."/>
            <person name="Lucas S."/>
            <person name="Lapidus A."/>
            <person name="Barry K."/>
            <person name="Detter J.C."/>
            <person name="Glavina T."/>
            <person name="Hammon N."/>
            <person name="Israni S."/>
            <person name="Pitluck S."/>
            <person name="Richardson P."/>
            <person name="Mackenzie C."/>
            <person name="Choudhary M."/>
            <person name="Larimer F."/>
            <person name="Hauser L.J."/>
            <person name="Land M."/>
            <person name="Donohue T.J."/>
            <person name="Kaplan S."/>
        </authorList>
    </citation>
    <scope>NUCLEOTIDE SEQUENCE [LARGE SCALE GENOMIC DNA]</scope>
    <source>
        <strain evidence="4">ATCC 17023 / DSM 158 / JCM 6121 / CCUG 31486 / LMG 2827 / NBRC 12203 / NCIMB 8253 / ATH 2.4.1.</strain>
    </source>
</reference>
<sequence length="652" mass="68556">MKRLPSCWLLVALVVFPVMACAEAAVRTGEHPGFTRLVVEDPSIRSWQLGRSAEGYRLRLTPTARAFALSRAFRAITRKRLASLAMAGNGDLDVGLGCACHIEAFEIRPGVIVLDIRDGPPSSPEHEQPLPVEEQAPESTPPAPDPAPSSPPAYDWRKVTPAPLRAPELALEAPVVTAMRQSLVEQLSRGAAAGAVDFAGKPPPPKNADTPPAPNVRILPEPGFEVTSEAPPKDRLTAEGSPCPSDERFDVAAWRGDSPVAEQIGAMLAGLTGEFDDPQAEPLARAVRFYLSLGFGAEARQLLAAFPVDHPDRGLWEAMAHVLDGERQPGGPLAAMALCDGAAALWSVLADPPSSLRDVNAPAVLRAFSGLPPDLRQELGPRLAENFLAWEDPANAQAIREALVRGARKPTPAATLTDARLAAARGEAPPAADLARIGQQPGPEGAEALALLVEGQVAEGKAPSAQDVLSLGAMYQETEGTDLGQRVGRAYRLALAATGDYDRAFSGRALAPDADAEVWRILAVSGPDSQLLERAVLPETEPLPSLPDTTRRALADRLRALGLERSADRWHPAETATAAPPDEPPPPPVPAEAAGPSSPGTDAASLPPAAAASPSVPASLTRSRALVEESARARQRIEDLLRATGGEQPPDG</sequence>
<keyword evidence="4" id="KW-1185">Reference proteome</keyword>
<dbReference type="STRING" id="272943.RSP_1318"/>
<dbReference type="OrthoDB" id="7847197at2"/>
<protein>
    <recommendedName>
        <fullName evidence="5">Sel1 repeat family protein</fullName>
    </recommendedName>
</protein>
<organism evidence="3 4">
    <name type="scientific">Cereibacter sphaeroides (strain ATCC 17023 / DSM 158 / JCM 6121 / CCUG 31486 / LMG 2827 / NBRC 12203 / NCIMB 8253 / ATH 2.4.1.)</name>
    <name type="common">Rhodobacter sphaeroides</name>
    <dbReference type="NCBI Taxonomy" id="272943"/>
    <lineage>
        <taxon>Bacteria</taxon>
        <taxon>Pseudomonadati</taxon>
        <taxon>Pseudomonadota</taxon>
        <taxon>Alphaproteobacteria</taxon>
        <taxon>Rhodobacterales</taxon>
        <taxon>Paracoccaceae</taxon>
        <taxon>Cereibacter</taxon>
    </lineage>
</organism>
<feature type="region of interest" description="Disordered" evidence="1">
    <location>
        <begin position="116"/>
        <end position="158"/>
    </location>
</feature>
<dbReference type="Proteomes" id="UP000002703">
    <property type="component" value="Chromosome 1"/>
</dbReference>
<dbReference type="AlphaFoldDB" id="Q3IY86"/>
<evidence type="ECO:0008006" key="5">
    <source>
        <dbReference type="Google" id="ProtNLM"/>
    </source>
</evidence>
<evidence type="ECO:0000313" key="4">
    <source>
        <dbReference type="Proteomes" id="UP000002703"/>
    </source>
</evidence>
<dbReference type="SMR" id="Q3IY86"/>
<feature type="compositionally biased region" description="Pro residues" evidence="1">
    <location>
        <begin position="581"/>
        <end position="590"/>
    </location>
</feature>
<keyword evidence="2" id="KW-0732">Signal</keyword>
<gene>
    <name evidence="3" type="ORF">RSP_1318</name>
</gene>
<dbReference type="EnsemblBacteria" id="ABA80498">
    <property type="protein sequence ID" value="ABA80498"/>
    <property type="gene ID" value="RSP_1318"/>
</dbReference>
<accession>Q3IY86</accession>
<name>Q3IY86_CERS4</name>
<evidence type="ECO:0000256" key="1">
    <source>
        <dbReference type="SAM" id="MobiDB-lite"/>
    </source>
</evidence>